<sequence>MPNPFPSLKAKQMLAVLLSLGYEERARRGSHRKLVCEGRPPLTFAFHDGVSLAPGVVKDILVKQVGLDIEEALKVVRGDD</sequence>
<evidence type="ECO:0000256" key="2">
    <source>
        <dbReference type="ARBA" id="ARBA00022649"/>
    </source>
</evidence>
<evidence type="ECO:0000256" key="5">
    <source>
        <dbReference type="ARBA" id="ARBA00022801"/>
    </source>
</evidence>
<evidence type="ECO:0000256" key="1">
    <source>
        <dbReference type="ARBA" id="ARBA00006620"/>
    </source>
</evidence>
<dbReference type="Proteomes" id="UP000610966">
    <property type="component" value="Unassembled WGS sequence"/>
</dbReference>
<evidence type="ECO:0000256" key="4">
    <source>
        <dbReference type="ARBA" id="ARBA00022759"/>
    </source>
</evidence>
<dbReference type="AlphaFoldDB" id="A0A8J3VXG4"/>
<name>A0A8J3VXG4_9ACTN</name>
<organism evidence="8 9">
    <name type="scientific">Sphaerimonospora thailandensis</name>
    <dbReference type="NCBI Taxonomy" id="795644"/>
    <lineage>
        <taxon>Bacteria</taxon>
        <taxon>Bacillati</taxon>
        <taxon>Actinomycetota</taxon>
        <taxon>Actinomycetes</taxon>
        <taxon>Streptosporangiales</taxon>
        <taxon>Streptosporangiaceae</taxon>
        <taxon>Sphaerimonospora</taxon>
    </lineage>
</organism>
<evidence type="ECO:0000313" key="9">
    <source>
        <dbReference type="Proteomes" id="UP000610966"/>
    </source>
</evidence>
<keyword evidence="2" id="KW-1277">Toxin-antitoxin system</keyword>
<keyword evidence="4" id="KW-0255">Endonuclease</keyword>
<evidence type="ECO:0000313" key="8">
    <source>
        <dbReference type="EMBL" id="GIH68929.1"/>
    </source>
</evidence>
<gene>
    <name evidence="8" type="ORF">Mth01_11820</name>
</gene>
<dbReference type="GO" id="GO:0004519">
    <property type="term" value="F:endonuclease activity"/>
    <property type="evidence" value="ECO:0007669"/>
    <property type="project" value="UniProtKB-KW"/>
</dbReference>
<keyword evidence="3" id="KW-0540">Nuclease</keyword>
<dbReference type="SUPFAM" id="SSF54786">
    <property type="entry name" value="YcfA/nrd intein domain"/>
    <property type="match status" value="1"/>
</dbReference>
<dbReference type="GO" id="GO:0003729">
    <property type="term" value="F:mRNA binding"/>
    <property type="evidence" value="ECO:0007669"/>
    <property type="project" value="InterPro"/>
</dbReference>
<evidence type="ECO:0000256" key="6">
    <source>
        <dbReference type="ARBA" id="ARBA00022884"/>
    </source>
</evidence>
<dbReference type="InterPro" id="IPR012933">
    <property type="entry name" value="HicA_mRNA_interferase"/>
</dbReference>
<comment type="similarity">
    <text evidence="1">Belongs to the HicA mRNA interferase family.</text>
</comment>
<dbReference type="GO" id="GO:0016787">
    <property type="term" value="F:hydrolase activity"/>
    <property type="evidence" value="ECO:0007669"/>
    <property type="project" value="UniProtKB-KW"/>
</dbReference>
<protein>
    <submittedName>
        <fullName evidence="8">Uncharacterized protein</fullName>
    </submittedName>
</protein>
<evidence type="ECO:0000256" key="7">
    <source>
        <dbReference type="ARBA" id="ARBA00023016"/>
    </source>
</evidence>
<dbReference type="EMBL" id="BOOG01000011">
    <property type="protein sequence ID" value="GIH68929.1"/>
    <property type="molecule type" value="Genomic_DNA"/>
</dbReference>
<evidence type="ECO:0000256" key="3">
    <source>
        <dbReference type="ARBA" id="ARBA00022722"/>
    </source>
</evidence>
<dbReference type="Pfam" id="PF07927">
    <property type="entry name" value="HicA_toxin"/>
    <property type="match status" value="1"/>
</dbReference>
<keyword evidence="6" id="KW-0694">RNA-binding</keyword>
<keyword evidence="9" id="KW-1185">Reference proteome</keyword>
<dbReference type="InterPro" id="IPR038570">
    <property type="entry name" value="HicA_sf"/>
</dbReference>
<dbReference type="RefSeq" id="WP_204012462.1">
    <property type="nucleotide sequence ID" value="NZ_BOOG01000011.1"/>
</dbReference>
<reference evidence="8" key="1">
    <citation type="submission" date="2021-01" db="EMBL/GenBank/DDBJ databases">
        <title>Whole genome shotgun sequence of Sphaerimonospora thailandensis NBRC 107569.</title>
        <authorList>
            <person name="Komaki H."/>
            <person name="Tamura T."/>
        </authorList>
    </citation>
    <scope>NUCLEOTIDE SEQUENCE</scope>
    <source>
        <strain evidence="8">NBRC 107569</strain>
    </source>
</reference>
<dbReference type="Gene3D" id="3.30.920.30">
    <property type="entry name" value="Hypothetical protein"/>
    <property type="match status" value="1"/>
</dbReference>
<keyword evidence="7" id="KW-0346">Stress response</keyword>
<keyword evidence="5" id="KW-0378">Hydrolase</keyword>
<proteinExistence type="inferred from homology"/>
<accession>A0A8J3VXG4</accession>
<comment type="caution">
    <text evidence="8">The sequence shown here is derived from an EMBL/GenBank/DDBJ whole genome shotgun (WGS) entry which is preliminary data.</text>
</comment>